<protein>
    <recommendedName>
        <fullName evidence="7">Cytochrome c oxidase assembly factor 6</fullName>
    </recommendedName>
</protein>
<dbReference type="Pfam" id="PF02297">
    <property type="entry name" value="COX6B"/>
    <property type="match status" value="1"/>
</dbReference>
<evidence type="ECO:0000313" key="6">
    <source>
        <dbReference type="Proteomes" id="UP000008743"/>
    </source>
</evidence>
<dbReference type="OrthoDB" id="16284at2759"/>
<dbReference type="PANTHER" id="PTHR46690:SF1">
    <property type="entry name" value="CYTOCHROME C OXIDASE ASSEMBLY FACTOR 6 HOMOLOG"/>
    <property type="match status" value="1"/>
</dbReference>
<dbReference type="GO" id="GO:0008535">
    <property type="term" value="P:respiratory chain complex IV assembly"/>
    <property type="evidence" value="ECO:0007669"/>
    <property type="project" value="InterPro"/>
</dbReference>
<dbReference type="RefSeq" id="XP_004349285.1">
    <property type="nucleotide sequence ID" value="XM_004349235.2"/>
</dbReference>
<name>A0A0D2X1U1_CAPO3</name>
<dbReference type="STRING" id="595528.A0A0D2X1U1"/>
<dbReference type="InterPro" id="IPR036549">
    <property type="entry name" value="CX6/COA6-like_sf"/>
</dbReference>
<evidence type="ECO:0008006" key="7">
    <source>
        <dbReference type="Google" id="ProtNLM"/>
    </source>
</evidence>
<dbReference type="Proteomes" id="UP000008743">
    <property type="component" value="Unassembled WGS sequence"/>
</dbReference>
<evidence type="ECO:0000256" key="4">
    <source>
        <dbReference type="SAM" id="MobiDB-lite"/>
    </source>
</evidence>
<dbReference type="PhylomeDB" id="A0A0D2X1U1"/>
<dbReference type="AlphaFoldDB" id="A0A0D2X1U1"/>
<evidence type="ECO:0000256" key="1">
    <source>
        <dbReference type="ARBA" id="ARBA00004173"/>
    </source>
</evidence>
<dbReference type="GO" id="GO:0042775">
    <property type="term" value="P:mitochondrial ATP synthesis coupled electron transport"/>
    <property type="evidence" value="ECO:0007669"/>
    <property type="project" value="TreeGrafter"/>
</dbReference>
<organism evidence="5 6">
    <name type="scientific">Capsaspora owczarzaki (strain ATCC 30864)</name>
    <dbReference type="NCBI Taxonomy" id="595528"/>
    <lineage>
        <taxon>Eukaryota</taxon>
        <taxon>Filasterea</taxon>
        <taxon>Capsaspora</taxon>
    </lineage>
</organism>
<evidence type="ECO:0000313" key="5">
    <source>
        <dbReference type="EMBL" id="KJE91399.1"/>
    </source>
</evidence>
<accession>A0A0D2X1U1</accession>
<gene>
    <name evidence="5" type="ORF">CAOG_002535</name>
</gene>
<dbReference type="SUPFAM" id="SSF47694">
    <property type="entry name" value="Cytochrome c oxidase subunit h"/>
    <property type="match status" value="1"/>
</dbReference>
<proteinExistence type="predicted"/>
<evidence type="ECO:0000256" key="2">
    <source>
        <dbReference type="ARBA" id="ARBA00023128"/>
    </source>
</evidence>
<evidence type="ECO:0000256" key="3">
    <source>
        <dbReference type="ARBA" id="ARBA00023157"/>
    </source>
</evidence>
<dbReference type="InParanoid" id="A0A0D2X1U1"/>
<sequence length="94" mass="10801">MTESDPDRPHGGVGDSPPAAADRKKCYAARDAYYECAAKNIGNEASACSELRRALEGSCLPSWVRYFDRKVLYEDYKRRLAEEERARNQEQQRR</sequence>
<dbReference type="InterPro" id="IPR048280">
    <property type="entry name" value="COX6B-like"/>
</dbReference>
<keyword evidence="3" id="KW-1015">Disulfide bond</keyword>
<dbReference type="Gene3D" id="1.10.10.140">
    <property type="entry name" value="Cytochrome c oxidase, subunit VIb"/>
    <property type="match status" value="1"/>
</dbReference>
<dbReference type="EMBL" id="KE346362">
    <property type="protein sequence ID" value="KJE91399.1"/>
    <property type="molecule type" value="Genomic_DNA"/>
</dbReference>
<keyword evidence="2" id="KW-0496">Mitochondrion</keyword>
<dbReference type="PANTHER" id="PTHR46690">
    <property type="entry name" value="CYTOCHROME C OXIDASE ASSEMBLY FACTOR 6 HOMOLOG"/>
    <property type="match status" value="1"/>
</dbReference>
<comment type="subcellular location">
    <subcellularLocation>
        <location evidence="1">Mitochondrion</location>
    </subcellularLocation>
</comment>
<keyword evidence="6" id="KW-1185">Reference proteome</keyword>
<reference evidence="6" key="1">
    <citation type="submission" date="2011-02" db="EMBL/GenBank/DDBJ databases">
        <title>The Genome Sequence of Capsaspora owczarzaki ATCC 30864.</title>
        <authorList>
            <person name="Russ C."/>
            <person name="Cuomo C."/>
            <person name="Burger G."/>
            <person name="Gray M.W."/>
            <person name="Holland P.W.H."/>
            <person name="King N."/>
            <person name="Lang F.B.F."/>
            <person name="Roger A.J."/>
            <person name="Ruiz-Trillo I."/>
            <person name="Young S.K."/>
            <person name="Zeng Q."/>
            <person name="Gargeya S."/>
            <person name="Alvarado L."/>
            <person name="Berlin A."/>
            <person name="Chapman S.B."/>
            <person name="Chen Z."/>
            <person name="Freedman E."/>
            <person name="Gellesch M."/>
            <person name="Goldberg J."/>
            <person name="Griggs A."/>
            <person name="Gujja S."/>
            <person name="Heilman E."/>
            <person name="Heiman D."/>
            <person name="Howarth C."/>
            <person name="Mehta T."/>
            <person name="Neiman D."/>
            <person name="Pearson M."/>
            <person name="Roberts A."/>
            <person name="Saif S."/>
            <person name="Shea T."/>
            <person name="Shenoy N."/>
            <person name="Sisk P."/>
            <person name="Stolte C."/>
            <person name="Sykes S."/>
            <person name="White J."/>
            <person name="Yandava C."/>
            <person name="Haas B."/>
            <person name="Nusbaum C."/>
            <person name="Birren B."/>
        </authorList>
    </citation>
    <scope>NUCLEOTIDE SEQUENCE</scope>
    <source>
        <strain evidence="6">ATCC 30864</strain>
    </source>
</reference>
<feature type="region of interest" description="Disordered" evidence="4">
    <location>
        <begin position="1"/>
        <end position="21"/>
    </location>
</feature>
<dbReference type="InterPro" id="IPR042289">
    <property type="entry name" value="COA6"/>
</dbReference>
<feature type="compositionally biased region" description="Basic and acidic residues" evidence="4">
    <location>
        <begin position="1"/>
        <end position="10"/>
    </location>
</feature>
<dbReference type="GO" id="GO:0005739">
    <property type="term" value="C:mitochondrion"/>
    <property type="evidence" value="ECO:0007669"/>
    <property type="project" value="UniProtKB-SubCell"/>
</dbReference>